<feature type="domain" description="Purine catabolism PurC-like" evidence="2">
    <location>
        <begin position="12"/>
        <end position="128"/>
    </location>
</feature>
<evidence type="ECO:0000313" key="5">
    <source>
        <dbReference type="EMBL" id="ABR46910.1"/>
    </source>
</evidence>
<dbReference type="InterPro" id="IPR051448">
    <property type="entry name" value="CdaR-like_regulators"/>
</dbReference>
<dbReference type="InterPro" id="IPR042070">
    <property type="entry name" value="PucR_C-HTH_sf"/>
</dbReference>
<name>A6TL42_ALKMQ</name>
<dbReference type="InterPro" id="IPR025736">
    <property type="entry name" value="PucR_C-HTH_dom"/>
</dbReference>
<evidence type="ECO:0000259" key="4">
    <source>
        <dbReference type="Pfam" id="PF17853"/>
    </source>
</evidence>
<accession>A6TL42</accession>
<dbReference type="EMBL" id="CP000724">
    <property type="protein sequence ID" value="ABR46910.1"/>
    <property type="molecule type" value="Genomic_DNA"/>
</dbReference>
<dbReference type="Proteomes" id="UP000001572">
    <property type="component" value="Chromosome"/>
</dbReference>
<proteinExistence type="inferred from homology"/>
<comment type="similarity">
    <text evidence="1">Belongs to the CdaR family.</text>
</comment>
<feature type="domain" description="CdaR GGDEF-like" evidence="4">
    <location>
        <begin position="157"/>
        <end position="292"/>
    </location>
</feature>
<dbReference type="InterPro" id="IPR012914">
    <property type="entry name" value="PucR_dom"/>
</dbReference>
<dbReference type="Gene3D" id="1.10.10.2840">
    <property type="entry name" value="PucR C-terminal helix-turn-helix domain"/>
    <property type="match status" value="1"/>
</dbReference>
<sequence>MEGSSGMTVEGLLGLEGMAEAKIRAGRAGVHKMITKINVMEVPDIIDWVEEGEFLLTTAYSIKDDLHKLRDLISQLSQKGIVGLGIKTKRYIESIPADVIERAEELNFPLIEIPYEISYATIISRGLTEIISNQRNLLQQTEFFEDLLSRDLTKHQRALDRGTYFQFDSQLSYTVIVISINERAGCHQYSLETSNEQHGIKLKLLRIVKNVAKNQKKKVICGNKRNQMVVLYGASPNTESIIQKNEVMNYAEEVMKHGKFEAIGCISIGIGRNYDVTKEIWKSYEEANRAVECGRGRESRQVVHYDGLGIYRILSYENLHPELIQLYQEVLEPLVKYDEDKGTELVKTVKMFFKYNGNIKRISTEMYTHYNTIVYRIQRIQEITQMDLEDDDTRLNVHLALKILEMQLTQK</sequence>
<dbReference type="InterPro" id="IPR041522">
    <property type="entry name" value="CdaR_GGDEF"/>
</dbReference>
<dbReference type="Pfam" id="PF13556">
    <property type="entry name" value="HTH_30"/>
    <property type="match status" value="1"/>
</dbReference>
<keyword evidence="6" id="KW-1185">Reference proteome</keyword>
<dbReference type="STRING" id="293826.Amet_0685"/>
<dbReference type="PANTHER" id="PTHR33744:SF1">
    <property type="entry name" value="DNA-BINDING TRANSCRIPTIONAL ACTIVATOR ADER"/>
    <property type="match status" value="1"/>
</dbReference>
<dbReference type="eggNOG" id="COG2508">
    <property type="taxonomic scope" value="Bacteria"/>
</dbReference>
<dbReference type="PANTHER" id="PTHR33744">
    <property type="entry name" value="CARBOHYDRATE DIACID REGULATOR"/>
    <property type="match status" value="1"/>
</dbReference>
<dbReference type="KEGG" id="amt:Amet_0685"/>
<gene>
    <name evidence="5" type="ordered locus">Amet_0685</name>
</gene>
<dbReference type="Pfam" id="PF17853">
    <property type="entry name" value="GGDEF_2"/>
    <property type="match status" value="1"/>
</dbReference>
<evidence type="ECO:0000256" key="1">
    <source>
        <dbReference type="ARBA" id="ARBA00006754"/>
    </source>
</evidence>
<evidence type="ECO:0000313" key="6">
    <source>
        <dbReference type="Proteomes" id="UP000001572"/>
    </source>
</evidence>
<dbReference type="RefSeq" id="WP_011971818.1">
    <property type="nucleotide sequence ID" value="NC_009633.1"/>
</dbReference>
<dbReference type="AlphaFoldDB" id="A6TL42"/>
<evidence type="ECO:0000259" key="3">
    <source>
        <dbReference type="Pfam" id="PF13556"/>
    </source>
</evidence>
<reference evidence="6" key="1">
    <citation type="journal article" date="2016" name="Genome Announc.">
        <title>Complete genome sequence of Alkaliphilus metalliredigens strain QYMF, an alkaliphilic and metal-reducing bacterium isolated from borax-contaminated leachate ponds.</title>
        <authorList>
            <person name="Hwang C."/>
            <person name="Copeland A."/>
            <person name="Lucas S."/>
            <person name="Lapidus A."/>
            <person name="Barry K."/>
            <person name="Detter J.C."/>
            <person name="Glavina Del Rio T."/>
            <person name="Hammon N."/>
            <person name="Israni S."/>
            <person name="Dalin E."/>
            <person name="Tice H."/>
            <person name="Pitluck S."/>
            <person name="Chertkov O."/>
            <person name="Brettin T."/>
            <person name="Bruce D."/>
            <person name="Han C."/>
            <person name="Schmutz J."/>
            <person name="Larimer F."/>
            <person name="Land M.L."/>
            <person name="Hauser L."/>
            <person name="Kyrpides N."/>
            <person name="Mikhailova N."/>
            <person name="Ye Q."/>
            <person name="Zhou J."/>
            <person name="Richardson P."/>
            <person name="Fields M.W."/>
        </authorList>
    </citation>
    <scope>NUCLEOTIDE SEQUENCE [LARGE SCALE GENOMIC DNA]</scope>
    <source>
        <strain evidence="6">QYMF</strain>
    </source>
</reference>
<organism evidence="5 6">
    <name type="scientific">Alkaliphilus metalliredigens (strain QYMF)</name>
    <dbReference type="NCBI Taxonomy" id="293826"/>
    <lineage>
        <taxon>Bacteria</taxon>
        <taxon>Bacillati</taxon>
        <taxon>Bacillota</taxon>
        <taxon>Clostridia</taxon>
        <taxon>Peptostreptococcales</taxon>
        <taxon>Natronincolaceae</taxon>
        <taxon>Alkaliphilus</taxon>
    </lineage>
</organism>
<feature type="domain" description="PucR C-terminal helix-turn-helix" evidence="3">
    <location>
        <begin position="345"/>
        <end position="403"/>
    </location>
</feature>
<evidence type="ECO:0000259" key="2">
    <source>
        <dbReference type="Pfam" id="PF07905"/>
    </source>
</evidence>
<dbReference type="HOGENOM" id="CLU_017436_6_0_9"/>
<dbReference type="Pfam" id="PF07905">
    <property type="entry name" value="PucR"/>
    <property type="match status" value="1"/>
</dbReference>
<protein>
    <submittedName>
        <fullName evidence="5">Transcriptional regulator, PucR family</fullName>
    </submittedName>
</protein>